<protein>
    <submittedName>
        <fullName evidence="2">Uncharacterized protein</fullName>
    </submittedName>
</protein>
<dbReference type="AlphaFoldDB" id="A0A2N1MER8"/>
<organism evidence="2 3">
    <name type="scientific">Rhizophagus irregularis</name>
    <dbReference type="NCBI Taxonomy" id="588596"/>
    <lineage>
        <taxon>Eukaryota</taxon>
        <taxon>Fungi</taxon>
        <taxon>Fungi incertae sedis</taxon>
        <taxon>Mucoromycota</taxon>
        <taxon>Glomeromycotina</taxon>
        <taxon>Glomeromycetes</taxon>
        <taxon>Glomerales</taxon>
        <taxon>Glomeraceae</taxon>
        <taxon>Rhizophagus</taxon>
    </lineage>
</organism>
<accession>A0A2N1MER8</accession>
<evidence type="ECO:0000256" key="1">
    <source>
        <dbReference type="SAM" id="Coils"/>
    </source>
</evidence>
<dbReference type="VEuPathDB" id="FungiDB:RhiirA1_543549"/>
<dbReference type="VEuPathDB" id="FungiDB:FUN_018210"/>
<comment type="caution">
    <text evidence="2">The sequence shown here is derived from an EMBL/GenBank/DDBJ whole genome shotgun (WGS) entry which is preliminary data.</text>
</comment>
<dbReference type="Proteomes" id="UP000233469">
    <property type="component" value="Unassembled WGS sequence"/>
</dbReference>
<reference evidence="2 3" key="1">
    <citation type="submission" date="2016-04" db="EMBL/GenBank/DDBJ databases">
        <title>Genome analyses suggest a sexual origin of heterokaryosis in a supposedly ancient asexual fungus.</title>
        <authorList>
            <person name="Ropars J."/>
            <person name="Sedzielewska K."/>
            <person name="Noel J."/>
            <person name="Charron P."/>
            <person name="Farinelli L."/>
            <person name="Marton T."/>
            <person name="Kruger M."/>
            <person name="Pelin A."/>
            <person name="Brachmann A."/>
            <person name="Corradi N."/>
        </authorList>
    </citation>
    <scope>NUCLEOTIDE SEQUENCE [LARGE SCALE GENOMIC DNA]</scope>
    <source>
        <strain evidence="2 3">C2</strain>
    </source>
</reference>
<gene>
    <name evidence="2" type="ORF">RhiirC2_871044</name>
</gene>
<feature type="coiled-coil region" evidence="1">
    <location>
        <begin position="166"/>
        <end position="207"/>
    </location>
</feature>
<dbReference type="VEuPathDB" id="FungiDB:RhiirFUN_014476"/>
<evidence type="ECO:0000313" key="2">
    <source>
        <dbReference type="EMBL" id="PKK60122.1"/>
    </source>
</evidence>
<sequence length="214" mass="24567">MTLIIYGFIHFKSVEQTNKFFNFVKKKELIGPHKKYIKFKLSTANPTEINIGDIEFVGPSKKNQIELKINSFFKQSKGNTASNKNNAQNSFIGKGNMVSNNAQNPFIEINIGDIEFVGPSKKNQIELKINSFFKQSKGNTASNKNNAQNSFIGKGNMVSNNAQNPFIEMERKILELRLKKQNLEIELYEQEEKIKKIKENLQKVEDLKTLIQFK</sequence>
<keyword evidence="1" id="KW-0175">Coiled coil</keyword>
<reference evidence="2 3" key="2">
    <citation type="submission" date="2017-10" db="EMBL/GenBank/DDBJ databases">
        <title>Extensive intraspecific genome diversity in a model arbuscular mycorrhizal fungus.</title>
        <authorList>
            <person name="Chen E.C.H."/>
            <person name="Morin E."/>
            <person name="Baudet D."/>
            <person name="Noel J."/>
            <person name="Ndikumana S."/>
            <person name="Charron P."/>
            <person name="St-Onge C."/>
            <person name="Giorgi J."/>
            <person name="Grigoriev I.V."/>
            <person name="Roux C."/>
            <person name="Martin F.M."/>
            <person name="Corradi N."/>
        </authorList>
    </citation>
    <scope>NUCLEOTIDE SEQUENCE [LARGE SCALE GENOMIC DNA]</scope>
    <source>
        <strain evidence="2 3">C2</strain>
    </source>
</reference>
<dbReference type="EMBL" id="LLXL01002715">
    <property type="protein sequence ID" value="PKK60122.1"/>
    <property type="molecule type" value="Genomic_DNA"/>
</dbReference>
<evidence type="ECO:0000313" key="3">
    <source>
        <dbReference type="Proteomes" id="UP000233469"/>
    </source>
</evidence>
<name>A0A2N1MER8_9GLOM</name>
<proteinExistence type="predicted"/>